<evidence type="ECO:0000313" key="18">
    <source>
        <dbReference type="EMBL" id="SDO40879.1"/>
    </source>
</evidence>
<dbReference type="OrthoDB" id="9800863at2"/>
<dbReference type="NCBIfam" id="TIGR01307">
    <property type="entry name" value="pgm_bpd_ind"/>
    <property type="match status" value="1"/>
</dbReference>
<feature type="binding site" evidence="12 15">
    <location>
        <position position="62"/>
    </location>
    <ligand>
        <name>Mn(2+)</name>
        <dbReference type="ChEBI" id="CHEBI:29035"/>
        <label>2</label>
    </ligand>
</feature>
<evidence type="ECO:0000256" key="15">
    <source>
        <dbReference type="PIRSR" id="PIRSR001492-3"/>
    </source>
</evidence>
<dbReference type="AlphaFoldDB" id="A0A1H0JBM1"/>
<keyword evidence="8 12" id="KW-0464">Manganese</keyword>
<reference evidence="19" key="1">
    <citation type="submission" date="2016-10" db="EMBL/GenBank/DDBJ databases">
        <authorList>
            <person name="Varghese N."/>
            <person name="Submissions S."/>
        </authorList>
    </citation>
    <scope>NUCLEOTIDE SEQUENCE [LARGE SCALE GENOMIC DNA]</scope>
    <source>
        <strain evidence="19">CGMCC 1.10369</strain>
    </source>
</reference>
<evidence type="ECO:0000256" key="7">
    <source>
        <dbReference type="ARBA" id="ARBA00023152"/>
    </source>
</evidence>
<feature type="binding site" evidence="12 15">
    <location>
        <position position="446"/>
    </location>
    <ligand>
        <name>Mn(2+)</name>
        <dbReference type="ChEBI" id="CHEBI:29035"/>
        <label>2</label>
    </ligand>
</feature>
<feature type="binding site" evidence="12 14">
    <location>
        <position position="185"/>
    </location>
    <ligand>
        <name>substrate</name>
    </ligand>
</feature>
<dbReference type="InterPro" id="IPR006124">
    <property type="entry name" value="Metalloenzyme"/>
</dbReference>
<evidence type="ECO:0000313" key="19">
    <source>
        <dbReference type="Proteomes" id="UP000198778"/>
    </source>
</evidence>
<dbReference type="GO" id="GO:0030435">
    <property type="term" value="P:sporulation resulting in formation of a cellular spore"/>
    <property type="evidence" value="ECO:0007669"/>
    <property type="project" value="UniProtKB-KW"/>
</dbReference>
<dbReference type="FunFam" id="3.40.1450.10:FF:000001">
    <property type="entry name" value="2,3-bisphosphoglycerate-independent phosphoglycerate mutase"/>
    <property type="match status" value="1"/>
</dbReference>
<evidence type="ECO:0000259" key="17">
    <source>
        <dbReference type="Pfam" id="PF06415"/>
    </source>
</evidence>
<evidence type="ECO:0000256" key="2">
    <source>
        <dbReference type="ARBA" id="ARBA00004798"/>
    </source>
</evidence>
<feature type="binding site" evidence="12 14">
    <location>
        <begin position="153"/>
        <end position="154"/>
    </location>
    <ligand>
        <name>substrate</name>
    </ligand>
</feature>
<keyword evidence="5 12" id="KW-0479">Metal-binding</keyword>
<feature type="active site" description="Phosphoserine intermediate" evidence="12 13">
    <location>
        <position position="62"/>
    </location>
</feature>
<dbReference type="GO" id="GO:0006007">
    <property type="term" value="P:glucose catabolic process"/>
    <property type="evidence" value="ECO:0007669"/>
    <property type="project" value="InterPro"/>
</dbReference>
<comment type="pathway">
    <text evidence="2 12">Carbohydrate degradation; glycolysis; pyruvate from D-glyceraldehyde 3-phosphate: step 3/5.</text>
</comment>
<keyword evidence="7 12" id="KW-0324">Glycolysis</keyword>
<proteinExistence type="inferred from homology"/>
<feature type="binding site" evidence="12 14">
    <location>
        <position position="123"/>
    </location>
    <ligand>
        <name>substrate</name>
    </ligand>
</feature>
<feature type="binding site" evidence="12 15">
    <location>
        <position position="12"/>
    </location>
    <ligand>
        <name>Mn(2+)</name>
        <dbReference type="ChEBI" id="CHEBI:29035"/>
        <label>2</label>
    </ligand>
</feature>
<sequence>MSKTPKALIILDGFALREETEGNAVAQANTPNFDRYWNSYPHATLEASGLAVGLPEGQMGNSEVGHLNIGAGRVVYQSLTRVNLSIEDKSFFENEEFKEAMAHVKENGTALHLYGLVSDGGIHSHIKHLFALLEMAKKENVEEVYVHAFLDGRDVGPKSAQPYLDQLEDKMKELGLGQLATVQGRYYAMDRDKRWDRVEKSYRAMVYGEGEKFSSTQEAINASYSKEVHDEFFLPSVITKEDGETPVGTIKDQDAVIFFNFRPDRAIQLSEVFTKDDFDDFRRGERHPKDVHYVTLTQFSESIKGKVAFKPTSMKNVLGETVSDAGLTQLRIAETEKYPHVTFFFSGGRESEYPGETRVLIDSPKVPTYDLQPEMSAYEVTEALLTEIKAEKHDMIILNFANPDMVGHSGMLEPTIKAIEAVDECLGKIVDLIEEKGGKTIITADHGNADVLMMEDGSPMTAHTTNPVPVIVTDKDVTLREDGVLGDLAPTLLELLEVEQPEEMTGKSLIKK</sequence>
<evidence type="ECO:0000256" key="10">
    <source>
        <dbReference type="ARBA" id="ARBA00055424"/>
    </source>
</evidence>
<dbReference type="PANTHER" id="PTHR31637">
    <property type="entry name" value="2,3-BISPHOSPHOGLYCERATE-INDEPENDENT PHOSPHOGLYCERATE MUTASE"/>
    <property type="match status" value="1"/>
</dbReference>
<feature type="binding site" evidence="12 15">
    <location>
        <position position="445"/>
    </location>
    <ligand>
        <name>Mn(2+)</name>
        <dbReference type="ChEBI" id="CHEBI:29035"/>
        <label>2</label>
    </ligand>
</feature>
<evidence type="ECO:0000256" key="4">
    <source>
        <dbReference type="ARBA" id="ARBA00012026"/>
    </source>
</evidence>
<dbReference type="Proteomes" id="UP000198778">
    <property type="component" value="Unassembled WGS sequence"/>
</dbReference>
<evidence type="ECO:0000256" key="9">
    <source>
        <dbReference type="ARBA" id="ARBA00023235"/>
    </source>
</evidence>
<dbReference type="STRING" id="745820.SAMN04488053_11316"/>
<dbReference type="EC" id="5.4.2.12" evidence="4 12"/>
<protein>
    <recommendedName>
        <fullName evidence="11 12">2,3-bisphosphoglycerate-independent phosphoglycerate mutase</fullName>
        <shortName evidence="12">BPG-independent PGAM</shortName>
        <shortName evidence="12">Phosphoglyceromutase</shortName>
        <shortName evidence="12">iPGM</shortName>
        <ecNumber evidence="4 12">5.4.2.12</ecNumber>
    </recommendedName>
</protein>
<evidence type="ECO:0000256" key="5">
    <source>
        <dbReference type="ARBA" id="ARBA00022723"/>
    </source>
</evidence>
<dbReference type="PANTHER" id="PTHR31637:SF0">
    <property type="entry name" value="2,3-BISPHOSPHOGLYCERATE-INDEPENDENT PHOSPHOGLYCERATE MUTASE"/>
    <property type="match status" value="1"/>
</dbReference>
<evidence type="ECO:0000256" key="8">
    <source>
        <dbReference type="ARBA" id="ARBA00023211"/>
    </source>
</evidence>
<dbReference type="GO" id="GO:0030145">
    <property type="term" value="F:manganese ion binding"/>
    <property type="evidence" value="ECO:0007669"/>
    <property type="project" value="UniProtKB-UniRule"/>
</dbReference>
<feature type="domain" description="Metalloenzyme" evidence="16">
    <location>
        <begin position="7"/>
        <end position="499"/>
    </location>
</feature>
<feature type="domain" description="BPG-independent PGAM N-terminal" evidence="17">
    <location>
        <begin position="82"/>
        <end position="300"/>
    </location>
</feature>
<keyword evidence="19" id="KW-1185">Reference proteome</keyword>
<comment type="catalytic activity">
    <reaction evidence="1 12">
        <text>(2R)-2-phosphoglycerate = (2R)-3-phosphoglycerate</text>
        <dbReference type="Rhea" id="RHEA:15901"/>
        <dbReference type="ChEBI" id="CHEBI:58272"/>
        <dbReference type="ChEBI" id="CHEBI:58289"/>
        <dbReference type="EC" id="5.4.2.12"/>
    </reaction>
</comment>
<evidence type="ECO:0000256" key="13">
    <source>
        <dbReference type="PIRSR" id="PIRSR001492-1"/>
    </source>
</evidence>
<evidence type="ECO:0000256" key="14">
    <source>
        <dbReference type="PIRSR" id="PIRSR001492-2"/>
    </source>
</evidence>
<organism evidence="18 19">
    <name type="scientific">Alkalicoccus daliensis</name>
    <dbReference type="NCBI Taxonomy" id="745820"/>
    <lineage>
        <taxon>Bacteria</taxon>
        <taxon>Bacillati</taxon>
        <taxon>Bacillota</taxon>
        <taxon>Bacilli</taxon>
        <taxon>Bacillales</taxon>
        <taxon>Bacillaceae</taxon>
        <taxon>Alkalicoccus</taxon>
    </lineage>
</organism>
<dbReference type="PIRSF" id="PIRSF001492">
    <property type="entry name" value="IPGAM"/>
    <property type="match status" value="1"/>
</dbReference>
<dbReference type="GO" id="GO:0006096">
    <property type="term" value="P:glycolytic process"/>
    <property type="evidence" value="ECO:0007669"/>
    <property type="project" value="UniProtKB-UniRule"/>
</dbReference>
<dbReference type="InterPro" id="IPR011258">
    <property type="entry name" value="BPG-indep_PGM_N"/>
</dbReference>
<evidence type="ECO:0000256" key="1">
    <source>
        <dbReference type="ARBA" id="ARBA00000370"/>
    </source>
</evidence>
<evidence type="ECO:0000256" key="3">
    <source>
        <dbReference type="ARBA" id="ARBA00008819"/>
    </source>
</evidence>
<feature type="binding site" evidence="12 15">
    <location>
        <position position="463"/>
    </location>
    <ligand>
        <name>Mn(2+)</name>
        <dbReference type="ChEBI" id="CHEBI:29035"/>
        <label>1</label>
    </ligand>
</feature>
<dbReference type="Gene3D" id="3.40.720.10">
    <property type="entry name" value="Alkaline Phosphatase, subunit A"/>
    <property type="match status" value="1"/>
</dbReference>
<dbReference type="InterPro" id="IPR036646">
    <property type="entry name" value="PGAM_B_sf"/>
</dbReference>
<dbReference type="GO" id="GO:0043937">
    <property type="term" value="P:regulation of sporulation"/>
    <property type="evidence" value="ECO:0007669"/>
    <property type="project" value="UniProtKB-ARBA"/>
</dbReference>
<dbReference type="RefSeq" id="WP_090843831.1">
    <property type="nucleotide sequence ID" value="NZ_FNIL01000013.1"/>
</dbReference>
<dbReference type="InterPro" id="IPR017850">
    <property type="entry name" value="Alkaline_phosphatase_core_sf"/>
</dbReference>
<comment type="cofactor">
    <cofactor evidence="12">
        <name>Mn(2+)</name>
        <dbReference type="ChEBI" id="CHEBI:29035"/>
    </cofactor>
    <text evidence="12">Binds 2 manganese ions per subunit.</text>
</comment>
<evidence type="ECO:0000256" key="11">
    <source>
        <dbReference type="ARBA" id="ARBA00071648"/>
    </source>
</evidence>
<dbReference type="Pfam" id="PF01676">
    <property type="entry name" value="Metalloenzyme"/>
    <property type="match status" value="1"/>
</dbReference>
<feature type="binding site" evidence="12 15">
    <location>
        <position position="408"/>
    </location>
    <ligand>
        <name>Mn(2+)</name>
        <dbReference type="ChEBI" id="CHEBI:29035"/>
        <label>1</label>
    </ligand>
</feature>
<feature type="binding site" evidence="12 14">
    <location>
        <position position="337"/>
    </location>
    <ligand>
        <name>substrate</name>
    </ligand>
</feature>
<evidence type="ECO:0000256" key="12">
    <source>
        <dbReference type="HAMAP-Rule" id="MF_01038"/>
    </source>
</evidence>
<dbReference type="SUPFAM" id="SSF53649">
    <property type="entry name" value="Alkaline phosphatase-like"/>
    <property type="match status" value="1"/>
</dbReference>
<feature type="modified residue" description="Phosphotyrosine" evidence="12">
    <location>
        <position position="36"/>
    </location>
</feature>
<name>A0A1H0JBM1_9BACI</name>
<dbReference type="FunFam" id="3.40.720.10:FF:000001">
    <property type="entry name" value="2,3-bisphosphoglycerate-independent phosphoglycerate mutase"/>
    <property type="match status" value="1"/>
</dbReference>
<keyword evidence="12" id="KW-0597">Phosphoprotein</keyword>
<gene>
    <name evidence="12" type="primary">gpmI</name>
    <name evidence="18" type="ORF">SAMN04488053_11316</name>
</gene>
<comment type="function">
    <text evidence="10 12">Essential for rapid growth and for sporulation. Catalyzes the interconversion of 2-phosphoglycerate and 3-phosphoglycerate.</text>
</comment>
<dbReference type="HAMAP" id="MF_01038">
    <property type="entry name" value="GpmI"/>
    <property type="match status" value="1"/>
</dbReference>
<evidence type="ECO:0000259" key="16">
    <source>
        <dbReference type="Pfam" id="PF01676"/>
    </source>
</evidence>
<dbReference type="GO" id="GO:0005829">
    <property type="term" value="C:cytosol"/>
    <property type="evidence" value="ECO:0007669"/>
    <property type="project" value="TreeGrafter"/>
</dbReference>
<comment type="subunit">
    <text evidence="12">Monomer.</text>
</comment>
<feature type="binding site" evidence="12 14">
    <location>
        <position position="191"/>
    </location>
    <ligand>
        <name>substrate</name>
    </ligand>
</feature>
<keyword evidence="9 12" id="KW-0413">Isomerase</keyword>
<evidence type="ECO:0000256" key="6">
    <source>
        <dbReference type="ARBA" id="ARBA00022969"/>
    </source>
</evidence>
<dbReference type="Gene3D" id="3.40.1450.10">
    <property type="entry name" value="BPG-independent phosphoglycerate mutase, domain B"/>
    <property type="match status" value="1"/>
</dbReference>
<dbReference type="EMBL" id="FNIL01000013">
    <property type="protein sequence ID" value="SDO40879.1"/>
    <property type="molecule type" value="Genomic_DNA"/>
</dbReference>
<accession>A0A1H0JBM1</accession>
<keyword evidence="6 12" id="KW-0749">Sporulation</keyword>
<dbReference type="CDD" id="cd16010">
    <property type="entry name" value="iPGM"/>
    <property type="match status" value="1"/>
</dbReference>
<dbReference type="InterPro" id="IPR005995">
    <property type="entry name" value="Pgm_bpd_ind"/>
</dbReference>
<dbReference type="GO" id="GO:0004619">
    <property type="term" value="F:phosphoglycerate mutase activity"/>
    <property type="evidence" value="ECO:0007669"/>
    <property type="project" value="UniProtKB-UniRule"/>
</dbReference>
<dbReference type="SUPFAM" id="SSF64158">
    <property type="entry name" value="2,3-Bisphosphoglycerate-independent phosphoglycerate mutase, substrate-binding domain"/>
    <property type="match status" value="1"/>
</dbReference>
<feature type="binding site" evidence="12 14">
    <location>
        <begin position="262"/>
        <end position="265"/>
    </location>
    <ligand>
        <name>substrate</name>
    </ligand>
</feature>
<feature type="binding site" evidence="12 15">
    <location>
        <position position="404"/>
    </location>
    <ligand>
        <name>Mn(2+)</name>
        <dbReference type="ChEBI" id="CHEBI:29035"/>
        <label>1</label>
    </ligand>
</feature>
<dbReference type="Pfam" id="PF06415">
    <property type="entry name" value="iPGM_N"/>
    <property type="match status" value="1"/>
</dbReference>
<comment type="similarity">
    <text evidence="3 12">Belongs to the BPG-independent phosphoglycerate mutase family.</text>
</comment>
<dbReference type="UniPathway" id="UPA00109">
    <property type="reaction ID" value="UER00186"/>
</dbReference>